<feature type="compositionally biased region" description="Basic and acidic residues" evidence="2">
    <location>
        <begin position="370"/>
        <end position="389"/>
    </location>
</feature>
<evidence type="ECO:0000259" key="4">
    <source>
        <dbReference type="Pfam" id="PF02735"/>
    </source>
</evidence>
<sequence length="571" mass="63421">MALRSLVVALDRLQSVLLCSFVWRSGNPAKLVALLPYIGSCPRRTTVTKAEQHHGVIAKETDEPRGADRRLVTYGLHLVYLPVAEDMLELRLPSLPSVTPAQLSAVETVVDKLVLPNPPPHVDHNCSLKSNLSSNHEDNKQAPRFAGLGSSLLEGQGLQATVQSPAGWQRNPALEVVAERAICIDSPSPPCSSRTFSSFLPDSIAAYGSASDFFDVRKICNPALQRYYHLLVYRHYRPAPRPPAAAGDGRGGEFQQTSEAEPPEVHRQILPRLWSRSSVGESLFGFEAERGASGKVVSGGLHTERPTDEDCDAALKAAYPLSTAPENQLTVRRQKEAQKKLLFGEVVRKQQQLQLHDIKVSGGDFDVEEDDRRGEQELRDNDAAQEEREREERITALKRLHVGSVNPIRDFRRLLEVKETDLTESAIQEMIDVIWRFLRSVSDVHGSAQESIENVRSQQLLRKAVACVETLREGCSKELEGGKFNEFLRELKAARSKGEYPRDAVSSLWDMLKRNGVGLITNVEDPGVGIQAAERLRVYDDDEHHSHTGSPQEEKARTTDPALADLLDLVE</sequence>
<name>A0A2C6JF80_9APIC</name>
<dbReference type="Gene3D" id="2.40.290.10">
    <property type="match status" value="1"/>
</dbReference>
<dbReference type="InterPro" id="IPR016194">
    <property type="entry name" value="SPOC-like_C_dom_sf"/>
</dbReference>
<proteinExistence type="predicted"/>
<dbReference type="PANTHER" id="PTHR12604:SF2">
    <property type="entry name" value="X-RAY REPAIR CROSS-COMPLEMENTING PROTEIN 6"/>
    <property type="match status" value="1"/>
</dbReference>
<evidence type="ECO:0000256" key="2">
    <source>
        <dbReference type="SAM" id="MobiDB-lite"/>
    </source>
</evidence>
<dbReference type="GO" id="GO:0000723">
    <property type="term" value="P:telomere maintenance"/>
    <property type="evidence" value="ECO:0007669"/>
    <property type="project" value="TreeGrafter"/>
</dbReference>
<feature type="region of interest" description="Disordered" evidence="2">
    <location>
        <begin position="241"/>
        <end position="262"/>
    </location>
</feature>
<dbReference type="AlphaFoldDB" id="A0A2C6JF80"/>
<dbReference type="InterPro" id="IPR036494">
    <property type="entry name" value="Ku_C_sf"/>
</dbReference>
<feature type="signal peptide" evidence="3">
    <location>
        <begin position="1"/>
        <end position="18"/>
    </location>
</feature>
<keyword evidence="1" id="KW-0238">DNA-binding</keyword>
<keyword evidence="7" id="KW-1185">Reference proteome</keyword>
<evidence type="ECO:0000313" key="6">
    <source>
        <dbReference type="EMBL" id="PHJ16381.1"/>
    </source>
</evidence>
<evidence type="ECO:0000256" key="1">
    <source>
        <dbReference type="ARBA" id="ARBA00023125"/>
    </source>
</evidence>
<dbReference type="GO" id="GO:0042162">
    <property type="term" value="F:telomeric DNA binding"/>
    <property type="evidence" value="ECO:0007669"/>
    <property type="project" value="TreeGrafter"/>
</dbReference>
<dbReference type="VEuPathDB" id="ToxoDB:CSUI_009805"/>
<dbReference type="Proteomes" id="UP000221165">
    <property type="component" value="Unassembled WGS sequence"/>
</dbReference>
<dbReference type="Pfam" id="PF02735">
    <property type="entry name" value="Ku"/>
    <property type="match status" value="1"/>
</dbReference>
<gene>
    <name evidence="6" type="ORF">CSUI_009805</name>
</gene>
<evidence type="ECO:0000256" key="3">
    <source>
        <dbReference type="SAM" id="SignalP"/>
    </source>
</evidence>
<feature type="region of interest" description="Disordered" evidence="2">
    <location>
        <begin position="364"/>
        <end position="389"/>
    </location>
</feature>
<dbReference type="GO" id="GO:0006303">
    <property type="term" value="P:double-strand break repair via nonhomologous end joining"/>
    <property type="evidence" value="ECO:0007669"/>
    <property type="project" value="InterPro"/>
</dbReference>
<dbReference type="InterPro" id="IPR006164">
    <property type="entry name" value="DNA_bd_Ku70/Ku80"/>
</dbReference>
<feature type="region of interest" description="Disordered" evidence="2">
    <location>
        <begin position="538"/>
        <end position="563"/>
    </location>
</feature>
<feature type="compositionally biased region" description="Basic and acidic residues" evidence="2">
    <location>
        <begin position="538"/>
        <end position="558"/>
    </location>
</feature>
<dbReference type="EMBL" id="MIGC01006061">
    <property type="protein sequence ID" value="PHJ16381.1"/>
    <property type="molecule type" value="Genomic_DNA"/>
</dbReference>
<dbReference type="SUPFAM" id="SSF101420">
    <property type="entry name" value="C-terminal domain of Ku80"/>
    <property type="match status" value="1"/>
</dbReference>
<dbReference type="RefSeq" id="XP_067918110.1">
    <property type="nucleotide sequence ID" value="XM_068069914.1"/>
</dbReference>
<keyword evidence="3" id="KW-0732">Signal</keyword>
<dbReference type="InterPro" id="IPR014893">
    <property type="entry name" value="Ku_PK_bind"/>
</dbReference>
<dbReference type="Pfam" id="PF08785">
    <property type="entry name" value="Ku_PK_bind"/>
    <property type="match status" value="1"/>
</dbReference>
<comment type="caution">
    <text evidence="6">The sequence shown here is derived from an EMBL/GenBank/DDBJ whole genome shotgun (WGS) entry which is preliminary data.</text>
</comment>
<feature type="chain" id="PRO_5012699757" evidence="3">
    <location>
        <begin position="19"/>
        <end position="571"/>
    </location>
</feature>
<evidence type="ECO:0000259" key="5">
    <source>
        <dbReference type="Pfam" id="PF08785"/>
    </source>
</evidence>
<dbReference type="GO" id="GO:0003690">
    <property type="term" value="F:double-stranded DNA binding"/>
    <property type="evidence" value="ECO:0007669"/>
    <property type="project" value="TreeGrafter"/>
</dbReference>
<dbReference type="GeneID" id="94433125"/>
<dbReference type="OrthoDB" id="330954at2759"/>
<protein>
    <submittedName>
        <fullName evidence="6">Ku70 ku80 beta-barrel domain-containing protein</fullName>
    </submittedName>
</protein>
<evidence type="ECO:0000313" key="7">
    <source>
        <dbReference type="Proteomes" id="UP000221165"/>
    </source>
</evidence>
<organism evidence="6 7">
    <name type="scientific">Cystoisospora suis</name>
    <dbReference type="NCBI Taxonomy" id="483139"/>
    <lineage>
        <taxon>Eukaryota</taxon>
        <taxon>Sar</taxon>
        <taxon>Alveolata</taxon>
        <taxon>Apicomplexa</taxon>
        <taxon>Conoidasida</taxon>
        <taxon>Coccidia</taxon>
        <taxon>Eucoccidiorida</taxon>
        <taxon>Eimeriorina</taxon>
        <taxon>Sarcocystidae</taxon>
        <taxon>Cystoisospora</taxon>
    </lineage>
</organism>
<dbReference type="SUPFAM" id="SSF100939">
    <property type="entry name" value="SPOC domain-like"/>
    <property type="match status" value="1"/>
</dbReference>
<dbReference type="PANTHER" id="PTHR12604">
    <property type="entry name" value="KU AUTOANTIGEN DNA HELICASE"/>
    <property type="match status" value="1"/>
</dbReference>
<dbReference type="GO" id="GO:0043564">
    <property type="term" value="C:Ku70:Ku80 complex"/>
    <property type="evidence" value="ECO:0007669"/>
    <property type="project" value="TreeGrafter"/>
</dbReference>
<accession>A0A2C6JF80</accession>
<dbReference type="Gene3D" id="1.25.40.240">
    <property type="entry name" value="Ku, C-terminal domain"/>
    <property type="match status" value="1"/>
</dbReference>
<feature type="domain" description="Ku C-terminal" evidence="5">
    <location>
        <begin position="406"/>
        <end position="533"/>
    </location>
</feature>
<feature type="domain" description="Ku" evidence="4">
    <location>
        <begin position="2"/>
        <end position="104"/>
    </location>
</feature>
<reference evidence="6 7" key="1">
    <citation type="journal article" date="2017" name="Int. J. Parasitol.">
        <title>The genome of the protozoan parasite Cystoisospora suis and a reverse vaccinology approach to identify vaccine candidates.</title>
        <authorList>
            <person name="Palmieri N."/>
            <person name="Shrestha A."/>
            <person name="Ruttkowski B."/>
            <person name="Beck T."/>
            <person name="Vogl C."/>
            <person name="Tomley F."/>
            <person name="Blake D.P."/>
            <person name="Joachim A."/>
        </authorList>
    </citation>
    <scope>NUCLEOTIDE SEQUENCE [LARGE SCALE GENOMIC DNA]</scope>
    <source>
        <strain evidence="6 7">Wien I</strain>
    </source>
</reference>